<evidence type="ECO:0000256" key="4">
    <source>
        <dbReference type="ARBA" id="ARBA00022833"/>
    </source>
</evidence>
<keyword evidence="3 6" id="KW-0378">Hydrolase</keyword>
<dbReference type="SUPFAM" id="SSF56281">
    <property type="entry name" value="Metallo-hydrolase/oxidoreductase"/>
    <property type="match status" value="1"/>
</dbReference>
<accession>A0A832I431</accession>
<dbReference type="AlphaFoldDB" id="A0A832I431"/>
<dbReference type="InterPro" id="IPR001279">
    <property type="entry name" value="Metallo-B-lactamas"/>
</dbReference>
<comment type="caution">
    <text evidence="6">The sequence shown here is derived from an EMBL/GenBank/DDBJ whole genome shotgun (WGS) entry which is preliminary data.</text>
</comment>
<dbReference type="PANTHER" id="PTHR42978:SF6">
    <property type="entry name" value="QUORUM-QUENCHING LACTONASE YTNP-RELATED"/>
    <property type="match status" value="1"/>
</dbReference>
<evidence type="ECO:0000256" key="2">
    <source>
        <dbReference type="ARBA" id="ARBA00022723"/>
    </source>
</evidence>
<feature type="domain" description="Metallo-beta-lactamase" evidence="5">
    <location>
        <begin position="50"/>
        <end position="253"/>
    </location>
</feature>
<dbReference type="Gene3D" id="3.60.15.10">
    <property type="entry name" value="Ribonuclease Z/Hydroxyacylglutathione hydrolase-like"/>
    <property type="match status" value="1"/>
</dbReference>
<proteinExistence type="inferred from homology"/>
<evidence type="ECO:0000313" key="6">
    <source>
        <dbReference type="EMBL" id="HGZ43204.1"/>
    </source>
</evidence>
<dbReference type="CDD" id="cd16281">
    <property type="entry name" value="metallo-hydrolase-like_MBL-fold"/>
    <property type="match status" value="1"/>
</dbReference>
<organism evidence="6">
    <name type="scientific">Eiseniibacteriota bacterium</name>
    <dbReference type="NCBI Taxonomy" id="2212470"/>
    <lineage>
        <taxon>Bacteria</taxon>
        <taxon>Candidatus Eiseniibacteriota</taxon>
    </lineage>
</organism>
<evidence type="ECO:0000259" key="5">
    <source>
        <dbReference type="SMART" id="SM00849"/>
    </source>
</evidence>
<comment type="similarity">
    <text evidence="1">Belongs to the metallo-beta-lactamase superfamily.</text>
</comment>
<keyword evidence="4" id="KW-0862">Zinc</keyword>
<gene>
    <name evidence="6" type="ORF">ENR23_07235</name>
</gene>
<dbReference type="GO" id="GO:0046872">
    <property type="term" value="F:metal ion binding"/>
    <property type="evidence" value="ECO:0007669"/>
    <property type="project" value="UniProtKB-KW"/>
</dbReference>
<dbReference type="SMART" id="SM00849">
    <property type="entry name" value="Lactamase_B"/>
    <property type="match status" value="1"/>
</dbReference>
<evidence type="ECO:0000256" key="3">
    <source>
        <dbReference type="ARBA" id="ARBA00022801"/>
    </source>
</evidence>
<dbReference type="EMBL" id="DSQF01000014">
    <property type="protein sequence ID" value="HGZ43204.1"/>
    <property type="molecule type" value="Genomic_DNA"/>
</dbReference>
<protein>
    <submittedName>
        <fullName evidence="6">MBL fold metallo-hydrolase</fullName>
    </submittedName>
</protein>
<reference evidence="6" key="1">
    <citation type="journal article" date="2020" name="mSystems">
        <title>Genome- and Community-Level Interaction Insights into Carbon Utilization and Element Cycling Functions of Hydrothermarchaeota in Hydrothermal Sediment.</title>
        <authorList>
            <person name="Zhou Z."/>
            <person name="Liu Y."/>
            <person name="Xu W."/>
            <person name="Pan J."/>
            <person name="Luo Z.H."/>
            <person name="Li M."/>
        </authorList>
    </citation>
    <scope>NUCLEOTIDE SEQUENCE [LARGE SCALE GENOMIC DNA]</scope>
    <source>
        <strain evidence="6">SpSt-381</strain>
    </source>
</reference>
<keyword evidence="2" id="KW-0479">Metal-binding</keyword>
<name>A0A832I431_UNCEI</name>
<dbReference type="InterPro" id="IPR036866">
    <property type="entry name" value="RibonucZ/Hydroxyglut_hydro"/>
</dbReference>
<dbReference type="Pfam" id="PF00753">
    <property type="entry name" value="Lactamase_B"/>
    <property type="match status" value="1"/>
</dbReference>
<dbReference type="GO" id="GO:0016787">
    <property type="term" value="F:hydrolase activity"/>
    <property type="evidence" value="ECO:0007669"/>
    <property type="project" value="UniProtKB-KW"/>
</dbReference>
<dbReference type="InterPro" id="IPR051013">
    <property type="entry name" value="MBL_superfamily_lactonases"/>
</dbReference>
<dbReference type="PANTHER" id="PTHR42978">
    <property type="entry name" value="QUORUM-QUENCHING LACTONASE YTNP-RELATED-RELATED"/>
    <property type="match status" value="1"/>
</dbReference>
<evidence type="ECO:0000256" key="1">
    <source>
        <dbReference type="ARBA" id="ARBA00007749"/>
    </source>
</evidence>
<sequence length="292" mass="31608">MPRLILGDWAVTTLETGFLWLDGGSMFGSVPKPLWSRTHPADERNRIELAMRCLLLEGHGRRVLVDVGVGDKFPPKLVDIYRIEHDRHTLAGSLAAAGLAPGDITDVVLTHLHFDHAGGATRREGERLVPAFPRARYWVQARNLENARRPNPRERASYMAENFEPLAEAGVLGTWDGAGSPWPGVEIIPAHGHTRGQQLVRVSGGGAAVTFVADLIPTAAHVRIPFVMGYDVAAIETMEEKRALLARAVAEGGWICLEHDPRVALARPVADGDDFAWGETVAAPVAGVAEPA</sequence>